<gene>
    <name evidence="9" type="ORF">RCOM_0922240</name>
</gene>
<feature type="compositionally biased region" description="Basic and acidic residues" evidence="7">
    <location>
        <begin position="1"/>
        <end position="19"/>
    </location>
</feature>
<keyword evidence="10" id="KW-1185">Reference proteome</keyword>
<protein>
    <submittedName>
        <fullName evidence="9">Zinc finger protein, putative</fullName>
    </submittedName>
</protein>
<dbReference type="KEGG" id="rcu:8274207"/>
<dbReference type="PANTHER" id="PTHR47287">
    <property type="entry name" value="C2H2 AND C2HC ZINC FINGERS SUPERFAMILY PROTEIN"/>
    <property type="match status" value="1"/>
</dbReference>
<dbReference type="InterPro" id="IPR044246">
    <property type="entry name" value="ZFP3-like"/>
</dbReference>
<dbReference type="Gene3D" id="3.30.160.60">
    <property type="entry name" value="Classic Zinc Finger"/>
    <property type="match status" value="1"/>
</dbReference>
<feature type="domain" description="C2H2-type" evidence="8">
    <location>
        <begin position="86"/>
        <end position="113"/>
    </location>
</feature>
<organism evidence="9 10">
    <name type="scientific">Ricinus communis</name>
    <name type="common">Castor bean</name>
    <dbReference type="NCBI Taxonomy" id="3988"/>
    <lineage>
        <taxon>Eukaryota</taxon>
        <taxon>Viridiplantae</taxon>
        <taxon>Streptophyta</taxon>
        <taxon>Embryophyta</taxon>
        <taxon>Tracheophyta</taxon>
        <taxon>Spermatophyta</taxon>
        <taxon>Magnoliopsida</taxon>
        <taxon>eudicotyledons</taxon>
        <taxon>Gunneridae</taxon>
        <taxon>Pentapetalae</taxon>
        <taxon>rosids</taxon>
        <taxon>fabids</taxon>
        <taxon>Malpighiales</taxon>
        <taxon>Euphorbiaceae</taxon>
        <taxon>Acalyphoideae</taxon>
        <taxon>Acalypheae</taxon>
        <taxon>Ricinus</taxon>
    </lineage>
</organism>
<dbReference type="Proteomes" id="UP000008311">
    <property type="component" value="Unassembled WGS sequence"/>
</dbReference>
<evidence type="ECO:0000313" key="9">
    <source>
        <dbReference type="EMBL" id="EEF46898.1"/>
    </source>
</evidence>
<keyword evidence="5" id="KW-0539">Nucleus</keyword>
<keyword evidence="4" id="KW-0862">Zinc</keyword>
<evidence type="ECO:0000313" key="10">
    <source>
        <dbReference type="Proteomes" id="UP000008311"/>
    </source>
</evidence>
<dbReference type="PROSITE" id="PS00028">
    <property type="entry name" value="ZINC_FINGER_C2H2_1"/>
    <property type="match status" value="1"/>
</dbReference>
<dbReference type="InParanoid" id="B9RNY0"/>
<dbReference type="eggNOG" id="ENOG502RXWM">
    <property type="taxonomic scope" value="Eukaryota"/>
</dbReference>
<comment type="subcellular location">
    <subcellularLocation>
        <location evidence="1">Nucleus</location>
    </subcellularLocation>
</comment>
<sequence length="253" mass="28408">MESQRKEVSNRPCLDTRELVEEEEDGDVKDQEQEEEKGNPSLLLDLELISSDTEHGFSQELNLIDCFDVDSSDTPQANTDVEQRIFSCNYCQRKFYSSKALGGHQNAHKRERTLARRGQKINNHVASAFGHTYLHHHYYTSMAALPLHGRSLGIKVHSMIHKPCHISFSNGLTGKMSGYGGWSRPLIDKKPAIGKLPTVEYNVNATIAPAPPRAGRFNLEKSDSSAADEGIGNYCHFKCHQDELQKLDLSLKL</sequence>
<feature type="compositionally biased region" description="Acidic residues" evidence="7">
    <location>
        <begin position="20"/>
        <end position="35"/>
    </location>
</feature>
<keyword evidence="3 6" id="KW-0863">Zinc-finger</keyword>
<dbReference type="GO" id="GO:0005634">
    <property type="term" value="C:nucleus"/>
    <property type="evidence" value="ECO:0007669"/>
    <property type="project" value="UniProtKB-SubCell"/>
</dbReference>
<evidence type="ECO:0000259" key="8">
    <source>
        <dbReference type="PROSITE" id="PS50157"/>
    </source>
</evidence>
<evidence type="ECO:0000256" key="1">
    <source>
        <dbReference type="ARBA" id="ARBA00004123"/>
    </source>
</evidence>
<dbReference type="PANTHER" id="PTHR47287:SF17">
    <property type="entry name" value="C2H2 AND C2HC ZINC FINGERS SUPERFAMILY PROTEIN"/>
    <property type="match status" value="1"/>
</dbReference>
<reference evidence="10" key="1">
    <citation type="journal article" date="2010" name="Nat. Biotechnol.">
        <title>Draft genome sequence of the oilseed species Ricinus communis.</title>
        <authorList>
            <person name="Chan A.P."/>
            <person name="Crabtree J."/>
            <person name="Zhao Q."/>
            <person name="Lorenzi H."/>
            <person name="Orvis J."/>
            <person name="Puiu D."/>
            <person name="Melake-Berhan A."/>
            <person name="Jones K.M."/>
            <person name="Redman J."/>
            <person name="Chen G."/>
            <person name="Cahoon E.B."/>
            <person name="Gedil M."/>
            <person name="Stanke M."/>
            <person name="Haas B.J."/>
            <person name="Wortman J.R."/>
            <person name="Fraser-Liggett C.M."/>
            <person name="Ravel J."/>
            <person name="Rabinowicz P.D."/>
        </authorList>
    </citation>
    <scope>NUCLEOTIDE SEQUENCE [LARGE SCALE GENOMIC DNA]</scope>
    <source>
        <strain evidence="10">cv. Hale</strain>
    </source>
</reference>
<accession>B9RNY0</accession>
<dbReference type="PROSITE" id="PS50157">
    <property type="entry name" value="ZINC_FINGER_C2H2_2"/>
    <property type="match status" value="1"/>
</dbReference>
<dbReference type="SUPFAM" id="SSF57667">
    <property type="entry name" value="beta-beta-alpha zinc fingers"/>
    <property type="match status" value="1"/>
</dbReference>
<feature type="region of interest" description="Disordered" evidence="7">
    <location>
        <begin position="1"/>
        <end position="40"/>
    </location>
</feature>
<evidence type="ECO:0000256" key="4">
    <source>
        <dbReference type="ARBA" id="ARBA00022833"/>
    </source>
</evidence>
<dbReference type="GO" id="GO:0008270">
    <property type="term" value="F:zinc ion binding"/>
    <property type="evidence" value="ECO:0007669"/>
    <property type="project" value="UniProtKB-KW"/>
</dbReference>
<dbReference type="AlphaFoldDB" id="B9RNY0"/>
<proteinExistence type="predicted"/>
<dbReference type="STRING" id="3988.B9RNY0"/>
<evidence type="ECO:0000256" key="6">
    <source>
        <dbReference type="PROSITE-ProRule" id="PRU00042"/>
    </source>
</evidence>
<dbReference type="GO" id="GO:0009788">
    <property type="term" value="P:negative regulation of abscisic acid-activated signaling pathway"/>
    <property type="evidence" value="ECO:0007669"/>
    <property type="project" value="InterPro"/>
</dbReference>
<dbReference type="InterPro" id="IPR036236">
    <property type="entry name" value="Znf_C2H2_sf"/>
</dbReference>
<evidence type="ECO:0000256" key="5">
    <source>
        <dbReference type="ARBA" id="ARBA00023242"/>
    </source>
</evidence>
<dbReference type="OrthoDB" id="1933825at2759"/>
<dbReference type="FunCoup" id="B9RNY0">
    <property type="interactions" value="130"/>
</dbReference>
<dbReference type="EMBL" id="EQ973791">
    <property type="protein sequence ID" value="EEF46898.1"/>
    <property type="molecule type" value="Genomic_DNA"/>
</dbReference>
<dbReference type="InterPro" id="IPR013087">
    <property type="entry name" value="Znf_C2H2_type"/>
</dbReference>
<evidence type="ECO:0000256" key="3">
    <source>
        <dbReference type="ARBA" id="ARBA00022771"/>
    </source>
</evidence>
<name>B9RNY0_RICCO</name>
<evidence type="ECO:0000256" key="2">
    <source>
        <dbReference type="ARBA" id="ARBA00022723"/>
    </source>
</evidence>
<evidence type="ECO:0000256" key="7">
    <source>
        <dbReference type="SAM" id="MobiDB-lite"/>
    </source>
</evidence>
<keyword evidence="2" id="KW-0479">Metal-binding</keyword>